<name>A0ABW9B9A0_9BURK</name>
<sequence length="96" mass="10638">MSVAGDTVTYRQLADAVDALLGRQVRRVEWSVPRLQGELAGEPGSAIRKYRVVFAQGAGVSWNMERTFNGQRGIAVCGMEQWMRENLLAREGVSLL</sequence>
<accession>A0ABW9B9A0</accession>
<dbReference type="RefSeq" id="WP_408262145.1">
    <property type="nucleotide sequence ID" value="NZ_JAQQCK010000005.1"/>
</dbReference>
<evidence type="ECO:0000313" key="2">
    <source>
        <dbReference type="Proteomes" id="UP001629274"/>
    </source>
</evidence>
<evidence type="ECO:0000313" key="1">
    <source>
        <dbReference type="EMBL" id="MFM0236823.1"/>
    </source>
</evidence>
<dbReference type="Proteomes" id="UP001629274">
    <property type="component" value="Unassembled WGS sequence"/>
</dbReference>
<gene>
    <name evidence="1" type="ORF">PQR03_01630</name>
</gene>
<comment type="caution">
    <text evidence="1">The sequence shown here is derived from an EMBL/GenBank/DDBJ whole genome shotgun (WGS) entry which is preliminary data.</text>
</comment>
<keyword evidence="2" id="KW-1185">Reference proteome</keyword>
<dbReference type="EMBL" id="JAQQDR010000001">
    <property type="protein sequence ID" value="MFM0236823.1"/>
    <property type="molecule type" value="Genomic_DNA"/>
</dbReference>
<proteinExistence type="predicted"/>
<reference evidence="1 2" key="1">
    <citation type="journal article" date="2024" name="Chem. Sci.">
        <title>Discovery of megapolipeptins by genome mining of a Burkholderiales bacteria collection.</title>
        <authorList>
            <person name="Paulo B.S."/>
            <person name="Recchia M.J.J."/>
            <person name="Lee S."/>
            <person name="Fergusson C.H."/>
            <person name="Romanowski S.B."/>
            <person name="Hernandez A."/>
            <person name="Krull N."/>
            <person name="Liu D.Y."/>
            <person name="Cavanagh H."/>
            <person name="Bos A."/>
            <person name="Gray C.A."/>
            <person name="Murphy B.T."/>
            <person name="Linington R.G."/>
            <person name="Eustaquio A.S."/>
        </authorList>
    </citation>
    <scope>NUCLEOTIDE SEQUENCE [LARGE SCALE GENOMIC DNA]</scope>
    <source>
        <strain evidence="1 2">RL17-351-BIE-A</strain>
    </source>
</reference>
<organism evidence="1 2">
    <name type="scientific">Paraburkholderia phytofirmans</name>
    <dbReference type="NCBI Taxonomy" id="261302"/>
    <lineage>
        <taxon>Bacteria</taxon>
        <taxon>Pseudomonadati</taxon>
        <taxon>Pseudomonadota</taxon>
        <taxon>Betaproteobacteria</taxon>
        <taxon>Burkholderiales</taxon>
        <taxon>Burkholderiaceae</taxon>
        <taxon>Paraburkholderia</taxon>
    </lineage>
</organism>
<protein>
    <submittedName>
        <fullName evidence="1">Uncharacterized protein</fullName>
    </submittedName>
</protein>